<dbReference type="SMART" id="SM01274">
    <property type="entry name" value="malic"/>
    <property type="match status" value="1"/>
</dbReference>
<accession>A0A1W2DT18</accession>
<feature type="active site" description="Proton acceptor" evidence="3">
    <location>
        <position position="91"/>
    </location>
</feature>
<feature type="binding site" evidence="5">
    <location>
        <position position="133"/>
    </location>
    <ligand>
        <name>a divalent metal cation</name>
        <dbReference type="ChEBI" id="CHEBI:60240"/>
    </ligand>
</feature>
<reference evidence="8 9" key="1">
    <citation type="submission" date="2017-04" db="EMBL/GenBank/DDBJ databases">
        <authorList>
            <person name="Afonso C.L."/>
            <person name="Miller P.J."/>
            <person name="Scott M.A."/>
            <person name="Spackman E."/>
            <person name="Goraichik I."/>
            <person name="Dimitrov K.M."/>
            <person name="Suarez D.L."/>
            <person name="Swayne D.E."/>
        </authorList>
    </citation>
    <scope>NUCLEOTIDE SEQUENCE [LARGE SCALE GENOMIC DNA]</scope>
    <source>
        <strain evidence="8 9">DSM 5090</strain>
    </source>
</reference>
<evidence type="ECO:0000259" key="7">
    <source>
        <dbReference type="SMART" id="SM01274"/>
    </source>
</evidence>
<feature type="binding site" evidence="4">
    <location>
        <position position="72"/>
    </location>
    <ligand>
        <name>(S)-malate</name>
        <dbReference type="ChEBI" id="CHEBI:15589"/>
    </ligand>
</feature>
<dbReference type="SUPFAM" id="SSF51735">
    <property type="entry name" value="NAD(P)-binding Rossmann-fold domains"/>
    <property type="match status" value="1"/>
</dbReference>
<dbReference type="Gene3D" id="3.40.50.720">
    <property type="entry name" value="NAD(P)-binding Rossmann-like Domain"/>
    <property type="match status" value="1"/>
</dbReference>
<dbReference type="Gene3D" id="3.40.50.10380">
    <property type="entry name" value="Malic enzyme, N-terminal domain"/>
    <property type="match status" value="1"/>
</dbReference>
<sequence>MNVNEASLKLHRENQGKLAVASKVPLSSRHDLSLAYTPGVAEPCKAIKENKDLSFELTCRGNMVAVVSDGTRVLGLGDIGPEAAMPVMEGKAVLFKVFGDVDAVPICLDTKDPDKIIETVKLLQPTFAGINLEDFSSPKCYDIEDALKEQMDIPVFHDDQHGTAIAGVSALIGALRFVKKDLATAKIIVNGAGAAGTAIGRLLVSAGAKNVIMVDIHGALYKGMPGLNRVQTELAKVTNLTKLEGSLEFVSKNADAIIGVSAPGAFTKEIIKNMDPDSIVIAMANPVPEISYDEAKAAGARIAGTGRSDAPNQVNNVTVFPGVFRGAIDVRARQINEAMKIAAVYAITDLIPENELREDYIVPDAFDPRVAPAVAAAVAKAAMETGVARINVDPEDIRKKTAERVKVNR</sequence>
<dbReference type="AlphaFoldDB" id="A0A1W2DT18"/>
<dbReference type="RefSeq" id="WP_084577295.1">
    <property type="nucleotide sequence ID" value="NZ_CP155572.1"/>
</dbReference>
<dbReference type="InterPro" id="IPR037062">
    <property type="entry name" value="Malic_N_dom_sf"/>
</dbReference>
<evidence type="ECO:0000256" key="4">
    <source>
        <dbReference type="PIRSR" id="PIRSR000106-2"/>
    </source>
</evidence>
<dbReference type="FunFam" id="3.40.50.10380:FF:000003">
    <property type="entry name" value="NADP-dependent malic enzyme"/>
    <property type="match status" value="1"/>
</dbReference>
<evidence type="ECO:0000259" key="6">
    <source>
        <dbReference type="SMART" id="SM00919"/>
    </source>
</evidence>
<feature type="binding site" evidence="4">
    <location>
        <position position="285"/>
    </location>
    <ligand>
        <name>(S)-malate</name>
        <dbReference type="ChEBI" id="CHEBI:15589"/>
    </ligand>
</feature>
<evidence type="ECO:0000256" key="1">
    <source>
        <dbReference type="ARBA" id="ARBA00008785"/>
    </source>
</evidence>
<dbReference type="Proteomes" id="UP000192738">
    <property type="component" value="Unassembled WGS sequence"/>
</dbReference>
<dbReference type="PIRSF" id="PIRSF000106">
    <property type="entry name" value="ME"/>
    <property type="match status" value="1"/>
</dbReference>
<evidence type="ECO:0000256" key="5">
    <source>
        <dbReference type="PIRSR" id="PIRSR000106-3"/>
    </source>
</evidence>
<keyword evidence="2" id="KW-0560">Oxidoreductase</keyword>
<dbReference type="STRING" id="112901.SAMN04488500_11821"/>
<keyword evidence="9" id="KW-1185">Reference proteome</keyword>
<dbReference type="InterPro" id="IPR046346">
    <property type="entry name" value="Aminoacid_DH-like_N_sf"/>
</dbReference>
<dbReference type="InterPro" id="IPR012302">
    <property type="entry name" value="Malic_NAD-bd"/>
</dbReference>
<evidence type="ECO:0000313" key="8">
    <source>
        <dbReference type="EMBL" id="SMD00675.1"/>
    </source>
</evidence>
<gene>
    <name evidence="8" type="ORF">SAMN04488500_11821</name>
</gene>
<feature type="binding site" evidence="4">
    <location>
        <position position="315"/>
    </location>
    <ligand>
        <name>(S)-malate</name>
        <dbReference type="ChEBI" id="CHEBI:15589"/>
    </ligand>
</feature>
<feature type="binding site" evidence="5">
    <location>
        <position position="159"/>
    </location>
    <ligand>
        <name>a divalent metal cation</name>
        <dbReference type="ChEBI" id="CHEBI:60240"/>
    </ligand>
</feature>
<dbReference type="EMBL" id="FWXI01000018">
    <property type="protein sequence ID" value="SMD00675.1"/>
    <property type="molecule type" value="Genomic_DNA"/>
</dbReference>
<feature type="active site" description="Proton donor" evidence="3">
    <location>
        <position position="36"/>
    </location>
</feature>
<name>A0A1W2DT18_9FIRM</name>
<dbReference type="GO" id="GO:0016616">
    <property type="term" value="F:oxidoreductase activity, acting on the CH-OH group of donors, NAD or NADP as acceptor"/>
    <property type="evidence" value="ECO:0007669"/>
    <property type="project" value="InterPro"/>
</dbReference>
<dbReference type="InterPro" id="IPR012301">
    <property type="entry name" value="Malic_N_dom"/>
</dbReference>
<dbReference type="SMART" id="SM00919">
    <property type="entry name" value="Malic_M"/>
    <property type="match status" value="1"/>
</dbReference>
<evidence type="ECO:0000313" key="9">
    <source>
        <dbReference type="Proteomes" id="UP000192738"/>
    </source>
</evidence>
<comment type="cofactor">
    <cofactor evidence="5">
        <name>Mg(2+)</name>
        <dbReference type="ChEBI" id="CHEBI:18420"/>
    </cofactor>
    <cofactor evidence="5">
        <name>Mn(2+)</name>
        <dbReference type="ChEBI" id="CHEBI:29035"/>
    </cofactor>
    <text evidence="5">Divalent metal cations. Prefers magnesium or manganese.</text>
</comment>
<comment type="similarity">
    <text evidence="1">Belongs to the malic enzymes family.</text>
</comment>
<dbReference type="PANTHER" id="PTHR43237">
    <property type="entry name" value="NADP-DEPENDENT MALIC ENZYME"/>
    <property type="match status" value="1"/>
</dbReference>
<dbReference type="InterPro" id="IPR045213">
    <property type="entry name" value="Malic_NAD-bd_bact_type"/>
</dbReference>
<feature type="domain" description="Malic enzyme N-terminal" evidence="7">
    <location>
        <begin position="15"/>
        <end position="148"/>
    </location>
</feature>
<dbReference type="InterPro" id="IPR036291">
    <property type="entry name" value="NAD(P)-bd_dom_sf"/>
</dbReference>
<feature type="binding site" evidence="5">
    <location>
        <position position="134"/>
    </location>
    <ligand>
        <name>a divalent metal cation</name>
        <dbReference type="ChEBI" id="CHEBI:60240"/>
    </ligand>
</feature>
<evidence type="ECO:0000256" key="2">
    <source>
        <dbReference type="ARBA" id="ARBA00023002"/>
    </source>
</evidence>
<protein>
    <submittedName>
        <fullName evidence="8">Malate dehydrogenase (Oxaloacetate-decarboxylating)</fullName>
    </submittedName>
</protein>
<organism evidence="8 9">
    <name type="scientific">Sporomusa malonica</name>
    <dbReference type="NCBI Taxonomy" id="112901"/>
    <lineage>
        <taxon>Bacteria</taxon>
        <taxon>Bacillati</taxon>
        <taxon>Bacillota</taxon>
        <taxon>Negativicutes</taxon>
        <taxon>Selenomonadales</taxon>
        <taxon>Sporomusaceae</taxon>
        <taxon>Sporomusa</taxon>
    </lineage>
</organism>
<dbReference type="CDD" id="cd05311">
    <property type="entry name" value="NAD_bind_2_malic_enz"/>
    <property type="match status" value="1"/>
</dbReference>
<dbReference type="SUPFAM" id="SSF53223">
    <property type="entry name" value="Aminoacid dehydrogenase-like, N-terminal domain"/>
    <property type="match status" value="1"/>
</dbReference>
<dbReference type="InterPro" id="IPR001891">
    <property type="entry name" value="Malic_OxRdtase"/>
</dbReference>
<keyword evidence="5" id="KW-0479">Metal-binding</keyword>
<dbReference type="GO" id="GO:0051287">
    <property type="term" value="F:NAD binding"/>
    <property type="evidence" value="ECO:0007669"/>
    <property type="project" value="InterPro"/>
</dbReference>
<dbReference type="Pfam" id="PF03949">
    <property type="entry name" value="Malic_M"/>
    <property type="match status" value="1"/>
</dbReference>
<dbReference type="Pfam" id="PF00390">
    <property type="entry name" value="malic"/>
    <property type="match status" value="1"/>
</dbReference>
<dbReference type="OrthoDB" id="9805787at2"/>
<proteinExistence type="inferred from homology"/>
<feature type="domain" description="Malic enzyme NAD-binding" evidence="6">
    <location>
        <begin position="160"/>
        <end position="383"/>
    </location>
</feature>
<dbReference type="InterPro" id="IPR051674">
    <property type="entry name" value="Malate_Decarboxylase"/>
</dbReference>
<dbReference type="GO" id="GO:0004470">
    <property type="term" value="F:malic enzyme activity"/>
    <property type="evidence" value="ECO:0007669"/>
    <property type="project" value="InterPro"/>
</dbReference>
<dbReference type="PANTHER" id="PTHR43237:SF4">
    <property type="entry name" value="NADP-DEPENDENT MALIC ENZYME"/>
    <property type="match status" value="1"/>
</dbReference>
<evidence type="ECO:0000256" key="3">
    <source>
        <dbReference type="PIRSR" id="PIRSR000106-1"/>
    </source>
</evidence>
<dbReference type="GO" id="GO:0046872">
    <property type="term" value="F:metal ion binding"/>
    <property type="evidence" value="ECO:0007669"/>
    <property type="project" value="UniProtKB-KW"/>
</dbReference>